<dbReference type="CDD" id="cd18791">
    <property type="entry name" value="SF2_C_RHA"/>
    <property type="match status" value="1"/>
</dbReference>
<evidence type="ECO:0000256" key="2">
    <source>
        <dbReference type="ARBA" id="ARBA00012552"/>
    </source>
</evidence>
<dbReference type="InterPro" id="IPR003593">
    <property type="entry name" value="AAA+_ATPase"/>
</dbReference>
<dbReference type="InterPro" id="IPR048333">
    <property type="entry name" value="HA2_WH"/>
</dbReference>
<dbReference type="GO" id="GO:0005524">
    <property type="term" value="F:ATP binding"/>
    <property type="evidence" value="ECO:0007669"/>
    <property type="project" value="UniProtKB-KW"/>
</dbReference>
<dbReference type="NCBIfam" id="NF008348">
    <property type="entry name" value="PRK11131.1"/>
    <property type="match status" value="1"/>
</dbReference>
<dbReference type="STRING" id="1296565.SAMN05660657_01060"/>
<evidence type="ECO:0000259" key="9">
    <source>
        <dbReference type="PROSITE" id="PS51194"/>
    </source>
</evidence>
<accession>A0A1I6YAM4</accession>
<dbReference type="RefSeq" id="WP_093578322.1">
    <property type="nucleotide sequence ID" value="NZ_FPBA01000002.1"/>
</dbReference>
<evidence type="ECO:0000259" key="8">
    <source>
        <dbReference type="PROSITE" id="PS51192"/>
    </source>
</evidence>
<evidence type="ECO:0000313" key="10">
    <source>
        <dbReference type="EMBL" id="SFT47575.1"/>
    </source>
</evidence>
<dbReference type="PROSITE" id="PS51194">
    <property type="entry name" value="HELICASE_CTER"/>
    <property type="match status" value="1"/>
</dbReference>
<comment type="catalytic activity">
    <reaction evidence="7">
        <text>ATP + H2O = ADP + phosphate + H(+)</text>
        <dbReference type="Rhea" id="RHEA:13065"/>
        <dbReference type="ChEBI" id="CHEBI:15377"/>
        <dbReference type="ChEBI" id="CHEBI:15378"/>
        <dbReference type="ChEBI" id="CHEBI:30616"/>
        <dbReference type="ChEBI" id="CHEBI:43474"/>
        <dbReference type="ChEBI" id="CHEBI:456216"/>
        <dbReference type="EC" id="3.6.4.13"/>
    </reaction>
</comment>
<dbReference type="Pfam" id="PF00271">
    <property type="entry name" value="Helicase_C"/>
    <property type="match status" value="1"/>
</dbReference>
<dbReference type="SMART" id="SM00490">
    <property type="entry name" value="HELICc"/>
    <property type="match status" value="1"/>
</dbReference>
<dbReference type="EMBL" id="FPBA01000002">
    <property type="protein sequence ID" value="SFT47575.1"/>
    <property type="molecule type" value="Genomic_DNA"/>
</dbReference>
<dbReference type="InterPro" id="IPR011545">
    <property type="entry name" value="DEAD/DEAH_box_helicase_dom"/>
</dbReference>
<dbReference type="PANTHER" id="PTHR18934">
    <property type="entry name" value="ATP-DEPENDENT RNA HELICASE"/>
    <property type="match status" value="1"/>
</dbReference>
<dbReference type="InterPro" id="IPR010222">
    <property type="entry name" value="RNA_helicase_HrpA"/>
</dbReference>
<dbReference type="PANTHER" id="PTHR18934:SF99">
    <property type="entry name" value="ATP-DEPENDENT RNA HELICASE DHX37-RELATED"/>
    <property type="match status" value="1"/>
</dbReference>
<dbReference type="SMART" id="SM00847">
    <property type="entry name" value="HA2"/>
    <property type="match status" value="1"/>
</dbReference>
<protein>
    <recommendedName>
        <fullName evidence="2">RNA helicase</fullName>
        <ecNumber evidence="2">3.6.4.13</ecNumber>
    </recommendedName>
</protein>
<dbReference type="SUPFAM" id="SSF52540">
    <property type="entry name" value="P-loop containing nucleoside triphosphate hydrolases"/>
    <property type="match status" value="1"/>
</dbReference>
<organism evidence="10 11">
    <name type="scientific">Geodermatophilus amargosae</name>
    <dbReference type="NCBI Taxonomy" id="1296565"/>
    <lineage>
        <taxon>Bacteria</taxon>
        <taxon>Bacillati</taxon>
        <taxon>Actinomycetota</taxon>
        <taxon>Actinomycetes</taxon>
        <taxon>Geodermatophilales</taxon>
        <taxon>Geodermatophilaceae</taxon>
        <taxon>Geodermatophilus</taxon>
    </lineage>
</organism>
<dbReference type="InterPro" id="IPR024590">
    <property type="entry name" value="HrpA_C"/>
</dbReference>
<dbReference type="NCBIfam" id="TIGR01967">
    <property type="entry name" value="DEAH_box_HrpA"/>
    <property type="match status" value="1"/>
</dbReference>
<evidence type="ECO:0000313" key="11">
    <source>
        <dbReference type="Proteomes" id="UP000199546"/>
    </source>
</evidence>
<name>A0A1I6YAM4_9ACTN</name>
<evidence type="ECO:0000256" key="7">
    <source>
        <dbReference type="ARBA" id="ARBA00047984"/>
    </source>
</evidence>
<dbReference type="Pfam" id="PF21010">
    <property type="entry name" value="HA2_C"/>
    <property type="match status" value="1"/>
</dbReference>
<evidence type="ECO:0000256" key="3">
    <source>
        <dbReference type="ARBA" id="ARBA00022741"/>
    </source>
</evidence>
<gene>
    <name evidence="10" type="ORF">SAMN05660657_01060</name>
</gene>
<dbReference type="Pfam" id="PF07717">
    <property type="entry name" value="OB_NTP_bind"/>
    <property type="match status" value="1"/>
</dbReference>
<dbReference type="Pfam" id="PF00270">
    <property type="entry name" value="DEAD"/>
    <property type="match status" value="1"/>
</dbReference>
<feature type="domain" description="Helicase ATP-binding" evidence="8">
    <location>
        <begin position="83"/>
        <end position="246"/>
    </location>
</feature>
<dbReference type="InterPro" id="IPR027417">
    <property type="entry name" value="P-loop_NTPase"/>
</dbReference>
<keyword evidence="11" id="KW-1185">Reference proteome</keyword>
<dbReference type="InterPro" id="IPR001650">
    <property type="entry name" value="Helicase_C-like"/>
</dbReference>
<proteinExistence type="inferred from homology"/>
<dbReference type="InterPro" id="IPR014001">
    <property type="entry name" value="Helicase_ATP-bd"/>
</dbReference>
<dbReference type="Gene3D" id="3.40.50.300">
    <property type="entry name" value="P-loop containing nucleotide triphosphate hydrolases"/>
    <property type="match status" value="2"/>
</dbReference>
<dbReference type="InterPro" id="IPR007502">
    <property type="entry name" value="Helicase-assoc_dom"/>
</dbReference>
<evidence type="ECO:0000256" key="5">
    <source>
        <dbReference type="ARBA" id="ARBA00022806"/>
    </source>
</evidence>
<dbReference type="Pfam" id="PF11898">
    <property type="entry name" value="DUF3418"/>
    <property type="match status" value="1"/>
</dbReference>
<dbReference type="SMART" id="SM00382">
    <property type="entry name" value="AAA"/>
    <property type="match status" value="1"/>
</dbReference>
<dbReference type="InterPro" id="IPR011709">
    <property type="entry name" value="DEAD-box_helicase_OB_fold"/>
</dbReference>
<keyword evidence="6" id="KW-0067">ATP-binding</keyword>
<dbReference type="OrthoDB" id="9805617at2"/>
<dbReference type="GO" id="GO:0016787">
    <property type="term" value="F:hydrolase activity"/>
    <property type="evidence" value="ECO:0007669"/>
    <property type="project" value="UniProtKB-KW"/>
</dbReference>
<comment type="similarity">
    <text evidence="1">Belongs to the DEAD box helicase family. DEAH subfamily.</text>
</comment>
<dbReference type="Proteomes" id="UP000199546">
    <property type="component" value="Unassembled WGS sequence"/>
</dbReference>
<dbReference type="GO" id="GO:0003723">
    <property type="term" value="F:RNA binding"/>
    <property type="evidence" value="ECO:0007669"/>
    <property type="project" value="TreeGrafter"/>
</dbReference>
<dbReference type="GO" id="GO:0003724">
    <property type="term" value="F:RNA helicase activity"/>
    <property type="evidence" value="ECO:0007669"/>
    <property type="project" value="UniProtKB-EC"/>
</dbReference>
<dbReference type="FunFam" id="3.40.50.300:FF:000575">
    <property type="entry name" value="ATP-dependent helicase hrpA"/>
    <property type="match status" value="1"/>
</dbReference>
<evidence type="ECO:0000256" key="1">
    <source>
        <dbReference type="ARBA" id="ARBA00008792"/>
    </source>
</evidence>
<dbReference type="PROSITE" id="PS51192">
    <property type="entry name" value="HELICASE_ATP_BIND_1"/>
    <property type="match status" value="1"/>
</dbReference>
<dbReference type="FunFam" id="3.40.50.300:FF:000439">
    <property type="entry name" value="ATP-dependent RNA helicase HrpA"/>
    <property type="match status" value="1"/>
</dbReference>
<dbReference type="Gene3D" id="1.20.120.1080">
    <property type="match status" value="1"/>
</dbReference>
<reference evidence="11" key="1">
    <citation type="submission" date="2016-10" db="EMBL/GenBank/DDBJ databases">
        <authorList>
            <person name="Varghese N."/>
            <person name="Submissions S."/>
        </authorList>
    </citation>
    <scope>NUCLEOTIDE SEQUENCE [LARGE SCALE GENOMIC DNA]</scope>
    <source>
        <strain evidence="11">DSM 46136</strain>
    </source>
</reference>
<keyword evidence="3" id="KW-0547">Nucleotide-binding</keyword>
<dbReference type="SMART" id="SM00487">
    <property type="entry name" value="DEXDc"/>
    <property type="match status" value="1"/>
</dbReference>
<evidence type="ECO:0000256" key="6">
    <source>
        <dbReference type="ARBA" id="ARBA00022840"/>
    </source>
</evidence>
<dbReference type="FunFam" id="1.20.120.1080:FF:000005">
    <property type="entry name" value="ATP-dependent helicase HrpA"/>
    <property type="match status" value="1"/>
</dbReference>
<feature type="domain" description="Helicase C-terminal" evidence="9">
    <location>
        <begin position="293"/>
        <end position="459"/>
    </location>
</feature>
<keyword evidence="4" id="KW-0378">Hydrolase</keyword>
<dbReference type="Pfam" id="PF04408">
    <property type="entry name" value="WHD_HA2"/>
    <property type="match status" value="1"/>
</dbReference>
<sequence>MTATLTDLRSRLAALTLDDEHRLGRRLEGLRRTRDDAARERALEKIATDVTAAEERIARRRAALPVITYPEQLPVSARRDDIAAALRENQVVVVAGETGSGKTTQLPKIALELGRGVRGRIGHTQPRRIAARTVAERIAEELDTPLGGAVGWKVRFTDQVGDGTLVKLMTDGVLLAEIAHDRLLRQYDTLIIDEAHERSLNIDFLLGYLAQLLPRRPDLKVVITSATIDVDRIAKHFAGLGDGGQSSVDGADVPVVEVSGRTYPVEVRYRPVVDPDAPEGDPAADPDRDQVTAIGDAVEELAHEGPGDVLVFLAGEREIRDTADALAERFPGVEVLPLYSRLSAADQHRVFQPHTGRRVVLATNVAETSLTVPGIRYVVDPGTARISRYSARTKVQRLPIEPVSQASARQRSGRCGRVAEGVAIRLYTEEDFEGRPEYTDPEILRTSLASVLLQMAALDLGAVEDFPFVDPPDRRAIADGRALLEELGALDAEGRLTETGRALAQLPLDPRLGRMVVEADRRGVLEEVLVVAAGLTIQDPRERPSEHQQAADEMHARFADEHSDFLTLLNLWRYLTEQQEALSGSAFRRTVKREFLHYLRIREWQDLHGQLRGTARRLGMTPGALAAEPDERGISVALLAGLLSQVGLQVEDSRGGKDAPRRRGGREYLGARGARFVIAPGTPLAKKPPRWVVAAELVETSRLFARTVARVDPDDVERLAGHLVRREYSEPRWDAKRGSVVATERVTLFGIPLVVGRRVQYGSIDPVVSRELFVRHALVQGEWTTHHRFWAENQRAIERVAELEERARRRDIRVDDETLFELYDARIPADVVSTRHFDRWWKSARRATPDLLTLTPEVLTNAAAAGQVRVEDFPDEVPLTQGLTLPLSYAFAPGSPQDGVTVDVPLAVLDAVAERTSGESLAFTVPGLREELVTALLRTLPKQLRRALVPIPDRVREVLPRISPTEPLLPALERELRRSAAVVVPPDAWAPAEVPAHLRATFRVLDDGGRELARGKELGSLRARVAPASRASLARAASDLERTGLTAWTIGELPRTVQVRRGGHVVTAYPALVDEGAAAGVRVVATEAEATRLTWRGARRLLVLVAGSPTRQVVKGLGPRSRLALQFNPDGEIPALVDDCVDAAADELLAAAGGPPRDEAAFAALVATAKQQLLPITQDAVRRVEEVLTQAREVAVAIGAAPGRRVPEAAIADLRRQMAGLLHRGFVADAGRLRLPDLVRYLRGMALRLEKLPANAVRDALWTEQVAAVTAEYEQLRREVPPTGAPDDPVARIRWMVEDLRVGLFAQQLGMPRPISEQRVYKAIDALTA</sequence>
<dbReference type="EC" id="3.6.4.13" evidence="2"/>
<evidence type="ECO:0000256" key="4">
    <source>
        <dbReference type="ARBA" id="ARBA00022801"/>
    </source>
</evidence>
<keyword evidence="5 10" id="KW-0347">Helicase</keyword>